<dbReference type="Gene3D" id="3.30.420.10">
    <property type="entry name" value="Ribonuclease H-like superfamily/Ribonuclease H"/>
    <property type="match status" value="1"/>
</dbReference>
<dbReference type="AlphaFoldDB" id="A0A1I7WCA9"/>
<feature type="region of interest" description="Disordered" evidence="1">
    <location>
        <begin position="1"/>
        <end position="22"/>
    </location>
</feature>
<dbReference type="InterPro" id="IPR012337">
    <property type="entry name" value="RNaseH-like_sf"/>
</dbReference>
<dbReference type="Proteomes" id="UP000095283">
    <property type="component" value="Unplaced"/>
</dbReference>
<dbReference type="GO" id="GO:0003676">
    <property type="term" value="F:nucleic acid binding"/>
    <property type="evidence" value="ECO:0007669"/>
    <property type="project" value="InterPro"/>
</dbReference>
<keyword evidence="2" id="KW-1185">Reference proteome</keyword>
<dbReference type="WBParaSite" id="Hba_02346">
    <property type="protein sequence ID" value="Hba_02346"/>
    <property type="gene ID" value="Hba_02346"/>
</dbReference>
<evidence type="ECO:0000313" key="2">
    <source>
        <dbReference type="Proteomes" id="UP000095283"/>
    </source>
</evidence>
<proteinExistence type="predicted"/>
<dbReference type="PANTHER" id="PTHR47331">
    <property type="entry name" value="PHD-TYPE DOMAIN-CONTAINING PROTEIN"/>
    <property type="match status" value="1"/>
</dbReference>
<reference evidence="3" key="1">
    <citation type="submission" date="2016-11" db="UniProtKB">
        <authorList>
            <consortium name="WormBaseParasite"/>
        </authorList>
    </citation>
    <scope>IDENTIFICATION</scope>
</reference>
<dbReference type="SUPFAM" id="SSF53098">
    <property type="entry name" value="Ribonuclease H-like"/>
    <property type="match status" value="1"/>
</dbReference>
<evidence type="ECO:0000256" key="1">
    <source>
        <dbReference type="SAM" id="MobiDB-lite"/>
    </source>
</evidence>
<organism evidence="2 3">
    <name type="scientific">Heterorhabditis bacteriophora</name>
    <name type="common">Entomopathogenic nematode worm</name>
    <dbReference type="NCBI Taxonomy" id="37862"/>
    <lineage>
        <taxon>Eukaryota</taxon>
        <taxon>Metazoa</taxon>
        <taxon>Ecdysozoa</taxon>
        <taxon>Nematoda</taxon>
        <taxon>Chromadorea</taxon>
        <taxon>Rhabditida</taxon>
        <taxon>Rhabditina</taxon>
        <taxon>Rhabditomorpha</taxon>
        <taxon>Strongyloidea</taxon>
        <taxon>Heterorhabditidae</taxon>
        <taxon>Heterorhabditis</taxon>
    </lineage>
</organism>
<sequence>MCPTDQNPADIATRGPSFLQSQENNWPKETQLATNSYINLKIIGQEPTEAVVALTLTLNTGQDGFIVSIVSRIKRVFTRTLLGIIHYTPSRTTIHNTAILLILHTSQTRSLPSELEKNTLPSCTQDHLYLSKNDSTTRLIILDAYVTSHRSGTSNILNELRLSYLILSSRSAVLRVLSTCLACRKAKTKPFRLPDFTDLPQSRVSTEAPFSNVGIDHTGLFSVLTHNALVVKVWMILFTCFSTRTIHLELSISLSTEEFSRCLWRFIAKTGHPSIIYRDNGTNFKGATRVVTNWKESPI</sequence>
<protein>
    <submittedName>
        <fullName evidence="3">Integrase_H2C2 domain-containing protein</fullName>
    </submittedName>
</protein>
<accession>A0A1I7WCA9</accession>
<evidence type="ECO:0000313" key="3">
    <source>
        <dbReference type="WBParaSite" id="Hba_02346"/>
    </source>
</evidence>
<name>A0A1I7WCA9_HETBA</name>
<dbReference type="PANTHER" id="PTHR47331:SF1">
    <property type="entry name" value="GAG-LIKE PROTEIN"/>
    <property type="match status" value="1"/>
</dbReference>
<dbReference type="InterPro" id="IPR036397">
    <property type="entry name" value="RNaseH_sf"/>
</dbReference>